<gene>
    <name evidence="1" type="ORF">G9U52_11435</name>
</gene>
<dbReference type="Pfam" id="PF06277">
    <property type="entry name" value="EutA"/>
    <property type="match status" value="2"/>
</dbReference>
<dbReference type="InterPro" id="IPR043129">
    <property type="entry name" value="ATPase_NBD"/>
</dbReference>
<dbReference type="EMBL" id="JAAOIW010000004">
    <property type="protein sequence ID" value="NHN30446.1"/>
    <property type="molecule type" value="Genomic_DNA"/>
</dbReference>
<evidence type="ECO:0000313" key="1">
    <source>
        <dbReference type="EMBL" id="NHN30446.1"/>
    </source>
</evidence>
<evidence type="ECO:0008006" key="3">
    <source>
        <dbReference type="Google" id="ProtNLM"/>
    </source>
</evidence>
<name>A0ABX0J8W3_9BACL</name>
<proteinExistence type="predicted"/>
<dbReference type="Proteomes" id="UP001165962">
    <property type="component" value="Unassembled WGS sequence"/>
</dbReference>
<dbReference type="SUPFAM" id="SSF53067">
    <property type="entry name" value="Actin-like ATPase domain"/>
    <property type="match status" value="1"/>
</dbReference>
<accession>A0ABX0J8W3</accession>
<sequence>MLENWITSVGIDLGTSTTKWVVSRLLLSQISGGSSLPRYGITKRELQYVSPIYSTPLSTMTDIDFPALSLLLEKEYKLAGIDQTDVQTGAVIITGETATKRNAEQLVHLLASHAGQFVVATAGADLEALLAGKGSGAQEWSTHNQGVICNIDIGGGTANAAYFSDGEMIATVTLHIGGRLIRLDSEGAIAYVAEPVAKWVKAENRESAGPGTGVNKQLCDAPEGLATSENKLGSDIHIHQPEPGATVSFDQLEQLCVRMASALLAVVQGHRPHDPALLPLWVSRSVCGLPVPNEIWISGGIGALMRAAPPRNLAETARYGDIGPLLAAALNVQAAHLSIPIRPAEQAERATVIGAGTQTTEVSGATLYLDRDTLPLRNVPVAHCRLQAEHPLPEMDSLQLGEALRTAMVTTLDTYAAVQGDPPFALAIACEEYCSYRRLQRLADAILESYTEAAPEAGVLLVISNRDMGKSLGYALRKRAVPSLRIVSLDQLEPGFGDYLDVGLPLKEDIIPVVIKTLLFHKSN</sequence>
<dbReference type="InterPro" id="IPR009377">
    <property type="entry name" value="EutA"/>
</dbReference>
<keyword evidence="2" id="KW-1185">Reference proteome</keyword>
<dbReference type="PANTHER" id="PTHR32432:SF13">
    <property type="entry name" value="ETHANOLAMINE AMMONIA-LYASE REACTIVASE EUTA"/>
    <property type="match status" value="1"/>
</dbReference>
<comment type="caution">
    <text evidence="1">The sequence shown here is derived from an EMBL/GenBank/DDBJ whole genome shotgun (WGS) entry which is preliminary data.</text>
</comment>
<reference evidence="1" key="1">
    <citation type="submission" date="2020-03" db="EMBL/GenBank/DDBJ databases">
        <title>Draft sequencing of Paenibacilllus sp. S3N08.</title>
        <authorList>
            <person name="Kim D.-U."/>
        </authorList>
    </citation>
    <scope>NUCLEOTIDE SEQUENCE</scope>
    <source>
        <strain evidence="1">S3N08</strain>
    </source>
</reference>
<protein>
    <recommendedName>
        <fullName evidence="3">Ethanolamine utilization protein EutA</fullName>
    </recommendedName>
</protein>
<dbReference type="RefSeq" id="WP_166149575.1">
    <property type="nucleotide sequence ID" value="NZ_JAAOIW010000004.1"/>
</dbReference>
<dbReference type="PANTHER" id="PTHR32432">
    <property type="entry name" value="CELL DIVISION PROTEIN FTSA-RELATED"/>
    <property type="match status" value="1"/>
</dbReference>
<evidence type="ECO:0000313" key="2">
    <source>
        <dbReference type="Proteomes" id="UP001165962"/>
    </source>
</evidence>
<dbReference type="InterPro" id="IPR050696">
    <property type="entry name" value="FtsA/MreB"/>
</dbReference>
<organism evidence="1 2">
    <name type="scientific">Paenibacillus agricola</name>
    <dbReference type="NCBI Taxonomy" id="2716264"/>
    <lineage>
        <taxon>Bacteria</taxon>
        <taxon>Bacillati</taxon>
        <taxon>Bacillota</taxon>
        <taxon>Bacilli</taxon>
        <taxon>Bacillales</taxon>
        <taxon>Paenibacillaceae</taxon>
        <taxon>Paenibacillus</taxon>
    </lineage>
</organism>